<keyword evidence="1" id="KW-0812">Transmembrane</keyword>
<comment type="caution">
    <text evidence="2">The sequence shown here is derived from an EMBL/GenBank/DDBJ whole genome shotgun (WGS) entry which is preliminary data.</text>
</comment>
<dbReference type="EMBL" id="LQXA01000018">
    <property type="protein sequence ID" value="KZC95845.1"/>
    <property type="molecule type" value="Genomic_DNA"/>
</dbReference>
<keyword evidence="1" id="KW-1133">Transmembrane helix</keyword>
<feature type="transmembrane region" description="Helical" evidence="1">
    <location>
        <begin position="27"/>
        <end position="46"/>
    </location>
</feature>
<dbReference type="AlphaFoldDB" id="A0A154V391"/>
<feature type="transmembrane region" description="Helical" evidence="1">
    <location>
        <begin position="88"/>
        <end position="111"/>
    </location>
</feature>
<evidence type="ECO:0000313" key="3">
    <source>
        <dbReference type="Proteomes" id="UP000076218"/>
    </source>
</evidence>
<dbReference type="STRING" id="31965.AWH51_05860"/>
<name>A0A154V391_9MICO</name>
<dbReference type="Proteomes" id="UP000076218">
    <property type="component" value="Unassembled WGS sequence"/>
</dbReference>
<keyword evidence="1" id="KW-0472">Membrane</keyword>
<protein>
    <submittedName>
        <fullName evidence="2">Uncharacterized protein</fullName>
    </submittedName>
</protein>
<evidence type="ECO:0000313" key="2">
    <source>
        <dbReference type="EMBL" id="KZC95845.1"/>
    </source>
</evidence>
<sequence>MMRSAAGVVHALVVAGGAPSGDTSASIYVESFLVGVVMVAIGVVAYTGLWRAWSRTRYTYPLGIGVMGVGALAVSAGRVLPPFLSSVFLYLGLGIGVVGAMSMIGVPRVLLPAWYRARMDMDSDRNGEDPVDRP</sequence>
<reference evidence="2 3" key="1">
    <citation type="submission" date="2016-01" db="EMBL/GenBank/DDBJ databases">
        <title>Draft genome sequence of Clavibacter michiganensis subsp. tessellarius DOAB 609.</title>
        <authorList>
            <person name="Tambong J.T."/>
        </authorList>
    </citation>
    <scope>NUCLEOTIDE SEQUENCE [LARGE SCALE GENOMIC DNA]</scope>
    <source>
        <strain evidence="2 3">DOAB 609</strain>
    </source>
</reference>
<accession>A0A154V391</accession>
<proteinExistence type="predicted"/>
<gene>
    <name evidence="2" type="ORF">AWH51_05860</name>
</gene>
<feature type="transmembrane region" description="Helical" evidence="1">
    <location>
        <begin position="58"/>
        <end position="76"/>
    </location>
</feature>
<organism evidence="2 3">
    <name type="scientific">Clavibacter tessellarius</name>
    <dbReference type="NCBI Taxonomy" id="31965"/>
    <lineage>
        <taxon>Bacteria</taxon>
        <taxon>Bacillati</taxon>
        <taxon>Actinomycetota</taxon>
        <taxon>Actinomycetes</taxon>
        <taxon>Micrococcales</taxon>
        <taxon>Microbacteriaceae</taxon>
        <taxon>Clavibacter</taxon>
    </lineage>
</organism>
<evidence type="ECO:0000256" key="1">
    <source>
        <dbReference type="SAM" id="Phobius"/>
    </source>
</evidence>